<evidence type="ECO:0000256" key="4">
    <source>
        <dbReference type="ARBA" id="ARBA00022679"/>
    </source>
</evidence>
<dbReference type="EMBL" id="FTOO01000004">
    <property type="protein sequence ID" value="SIS80745.1"/>
    <property type="molecule type" value="Genomic_DNA"/>
</dbReference>
<feature type="binding site" evidence="7">
    <location>
        <begin position="194"/>
        <end position="197"/>
    </location>
    <ligand>
        <name>substrate</name>
    </ligand>
</feature>
<keyword evidence="3 7" id="KW-0489">Methyltransferase</keyword>
<evidence type="ECO:0000313" key="8">
    <source>
        <dbReference type="EMBL" id="SIS80745.1"/>
    </source>
</evidence>
<evidence type="ECO:0000256" key="1">
    <source>
        <dbReference type="ARBA" id="ARBA00000142"/>
    </source>
</evidence>
<comment type="function">
    <text evidence="2 7">Catalyzes the formation of N(7)-methylguanine at position 46 (m7G46) in tRNA.</text>
</comment>
<evidence type="ECO:0000256" key="7">
    <source>
        <dbReference type="HAMAP-Rule" id="MF_01057"/>
    </source>
</evidence>
<comment type="caution">
    <text evidence="7">Lacks conserved residue(s) required for the propagation of feature annotation.</text>
</comment>
<feature type="binding site" evidence="7">
    <location>
        <position position="152"/>
    </location>
    <ligand>
        <name>substrate</name>
    </ligand>
</feature>
<protein>
    <recommendedName>
        <fullName evidence="7">tRNA (guanine-N(7)-)-methyltransferase</fullName>
        <ecNumber evidence="7">2.1.1.33</ecNumber>
    </recommendedName>
    <alternativeName>
        <fullName evidence="7">tRNA (guanine(46)-N(7))-methyltransferase</fullName>
    </alternativeName>
    <alternativeName>
        <fullName evidence="7">tRNA(m7G46)-methyltransferase</fullName>
    </alternativeName>
</protein>
<comment type="pathway">
    <text evidence="7">tRNA modification; N(7)-methylguanine-tRNA biosynthesis.</text>
</comment>
<accession>A0A1N7M3P8</accession>
<dbReference type="UniPathway" id="UPA00989"/>
<dbReference type="EC" id="2.1.1.33" evidence="7"/>
<evidence type="ECO:0000256" key="5">
    <source>
        <dbReference type="ARBA" id="ARBA00022691"/>
    </source>
</evidence>
<dbReference type="PROSITE" id="PS51625">
    <property type="entry name" value="SAM_MT_TRMB"/>
    <property type="match status" value="1"/>
</dbReference>
<keyword evidence="4 7" id="KW-0808">Transferase</keyword>
<comment type="similarity">
    <text evidence="7">Belongs to the class I-like SAM-binding methyltransferase superfamily. TrmB family.</text>
</comment>
<evidence type="ECO:0000256" key="3">
    <source>
        <dbReference type="ARBA" id="ARBA00022603"/>
    </source>
</evidence>
<keyword evidence="9" id="KW-1185">Reference proteome</keyword>
<dbReference type="HAMAP" id="MF_01057">
    <property type="entry name" value="tRNA_methyltr_TrmB"/>
    <property type="match status" value="1"/>
</dbReference>
<dbReference type="SUPFAM" id="SSF53335">
    <property type="entry name" value="S-adenosyl-L-methionine-dependent methyltransferases"/>
    <property type="match status" value="1"/>
</dbReference>
<gene>
    <name evidence="7" type="primary">trmB</name>
    <name evidence="8" type="ORF">SAMN05421799_104205</name>
</gene>
<dbReference type="GO" id="GO:0043527">
    <property type="term" value="C:tRNA methyltransferase complex"/>
    <property type="evidence" value="ECO:0007669"/>
    <property type="project" value="TreeGrafter"/>
</dbReference>
<dbReference type="RefSeq" id="WP_076346361.1">
    <property type="nucleotide sequence ID" value="NZ_FTOO01000004.1"/>
</dbReference>
<dbReference type="InterPro" id="IPR055361">
    <property type="entry name" value="tRNA_methyltr_TrmB_bact"/>
</dbReference>
<keyword evidence="6 7" id="KW-0819">tRNA processing</keyword>
<evidence type="ECO:0000313" key="9">
    <source>
        <dbReference type="Proteomes" id="UP000186156"/>
    </source>
</evidence>
<organism evidence="8 9">
    <name type="scientific">Alicyclobacillus vulcanalis</name>
    <dbReference type="NCBI Taxonomy" id="252246"/>
    <lineage>
        <taxon>Bacteria</taxon>
        <taxon>Bacillati</taxon>
        <taxon>Bacillota</taxon>
        <taxon>Bacilli</taxon>
        <taxon>Bacillales</taxon>
        <taxon>Alicyclobacillaceae</taxon>
        <taxon>Alicyclobacillus</taxon>
    </lineage>
</organism>
<sequence>MRFRTGHRLEKWLEVGHEHLFDAYRGDPLAWYQALQEPIALEMGCGRGGFIRQMARLHPEMRFVGIDRVLPVAAKAAYGAAVDGLANLGFVVGDVEQFGPLWTEPKVAWMYLNFSDPWPKKRHHKRRLTAPDKLAWYARWMLPEAWLEQKTDNREFFEWSVESFRTSGWEIAEIDRGFAPGTPGPTLSGKYVQTEYEAKFRQQGQPIYYLLARPGR</sequence>
<feature type="binding site" evidence="7">
    <location>
        <position position="120"/>
    </location>
    <ligand>
        <name>substrate</name>
    </ligand>
</feature>
<dbReference type="OrthoDB" id="9802090at2"/>
<proteinExistence type="inferred from homology"/>
<feature type="binding site" evidence="7">
    <location>
        <position position="116"/>
    </location>
    <ligand>
        <name>S-adenosyl-L-methionine</name>
        <dbReference type="ChEBI" id="CHEBI:59789"/>
    </ligand>
</feature>
<feature type="binding site" evidence="7">
    <location>
        <position position="67"/>
    </location>
    <ligand>
        <name>S-adenosyl-L-methionine</name>
        <dbReference type="ChEBI" id="CHEBI:59789"/>
    </ligand>
</feature>
<comment type="catalytic activity">
    <reaction evidence="1 7">
        <text>guanosine(46) in tRNA + S-adenosyl-L-methionine = N(7)-methylguanosine(46) in tRNA + S-adenosyl-L-homocysteine</text>
        <dbReference type="Rhea" id="RHEA:42708"/>
        <dbReference type="Rhea" id="RHEA-COMP:10188"/>
        <dbReference type="Rhea" id="RHEA-COMP:10189"/>
        <dbReference type="ChEBI" id="CHEBI:57856"/>
        <dbReference type="ChEBI" id="CHEBI:59789"/>
        <dbReference type="ChEBI" id="CHEBI:74269"/>
        <dbReference type="ChEBI" id="CHEBI:74480"/>
        <dbReference type="EC" id="2.1.1.33"/>
    </reaction>
</comment>
<dbReference type="PANTHER" id="PTHR23417:SF14">
    <property type="entry name" value="PENTACOTRIPEPTIDE-REPEAT REGION OF PRORP DOMAIN-CONTAINING PROTEIN"/>
    <property type="match status" value="1"/>
</dbReference>
<dbReference type="InterPro" id="IPR003358">
    <property type="entry name" value="tRNA_(Gua-N-7)_MeTrfase_Trmb"/>
</dbReference>
<reference evidence="9" key="1">
    <citation type="submission" date="2017-01" db="EMBL/GenBank/DDBJ databases">
        <authorList>
            <person name="Varghese N."/>
            <person name="Submissions S."/>
        </authorList>
    </citation>
    <scope>NUCLEOTIDE SEQUENCE [LARGE SCALE GENOMIC DNA]</scope>
    <source>
        <strain evidence="9">DSM 16176</strain>
    </source>
</reference>
<dbReference type="PANTHER" id="PTHR23417">
    <property type="entry name" value="3-DEOXY-D-MANNO-OCTULOSONIC-ACID TRANSFERASE/TRNA GUANINE-N 7 - -METHYLTRANSFERASE"/>
    <property type="match status" value="1"/>
</dbReference>
<dbReference type="STRING" id="252246.SAMN05421799_104205"/>
<name>A0A1N7M3P8_9BACL</name>
<feature type="binding site" evidence="7">
    <location>
        <position position="42"/>
    </location>
    <ligand>
        <name>S-adenosyl-L-methionine</name>
        <dbReference type="ChEBI" id="CHEBI:59789"/>
    </ligand>
</feature>
<dbReference type="NCBIfam" id="TIGR00091">
    <property type="entry name" value="tRNA (guanosine(46)-N7)-methyltransferase TrmB"/>
    <property type="match status" value="1"/>
</dbReference>
<dbReference type="Pfam" id="PF02390">
    <property type="entry name" value="Methyltransf_4"/>
    <property type="match status" value="1"/>
</dbReference>
<dbReference type="GO" id="GO:0008176">
    <property type="term" value="F:tRNA (guanine(46)-N7)-methyltransferase activity"/>
    <property type="evidence" value="ECO:0007669"/>
    <property type="project" value="UniProtKB-UniRule"/>
</dbReference>
<evidence type="ECO:0000256" key="6">
    <source>
        <dbReference type="ARBA" id="ARBA00022694"/>
    </source>
</evidence>
<dbReference type="InterPro" id="IPR029063">
    <property type="entry name" value="SAM-dependent_MTases_sf"/>
</dbReference>
<dbReference type="Proteomes" id="UP000186156">
    <property type="component" value="Unassembled WGS sequence"/>
</dbReference>
<dbReference type="AlphaFoldDB" id="A0A1N7M3P8"/>
<dbReference type="Gene3D" id="3.40.50.150">
    <property type="entry name" value="Vaccinia Virus protein VP39"/>
    <property type="match status" value="1"/>
</dbReference>
<feature type="binding site" evidence="7">
    <location>
        <position position="94"/>
    </location>
    <ligand>
        <name>S-adenosyl-L-methionine</name>
        <dbReference type="ChEBI" id="CHEBI:59789"/>
    </ligand>
</feature>
<keyword evidence="5 7" id="KW-0949">S-adenosyl-L-methionine</keyword>
<evidence type="ECO:0000256" key="2">
    <source>
        <dbReference type="ARBA" id="ARBA00003015"/>
    </source>
</evidence>